<organism evidence="2 3">
    <name type="scientific">Bacillus phage vB_BanS_MrDarsey</name>
    <dbReference type="NCBI Taxonomy" id="2894787"/>
    <lineage>
        <taxon>Viruses</taxon>
        <taxon>Duplodnaviria</taxon>
        <taxon>Heunggongvirae</taxon>
        <taxon>Uroviricota</taxon>
        <taxon>Caudoviricetes</taxon>
        <taxon>Joanripponvirinae</taxon>
        <taxon>Tsamsavirus</taxon>
        <taxon>Tsamsavirus mrdarsey</taxon>
    </lineage>
</organism>
<proteinExistence type="predicted"/>
<reference evidence="2 3" key="1">
    <citation type="submission" date="2021-10" db="EMBL/GenBank/DDBJ databases">
        <authorList>
            <person name="Lavering E.D."/>
            <person name="James R."/>
            <person name="Fairholm J.D."/>
            <person name="Ogilvie B.H."/>
            <person name="Thurgood T.L."/>
            <person name="Robison R.A."/>
            <person name="Grose J.H."/>
        </authorList>
    </citation>
    <scope>NUCLEOTIDE SEQUENCE [LARGE SCALE GENOMIC DNA]</scope>
</reference>
<sequence>MTRTKNNDIILDKEVDRVILLNVKIDGEYKPIQVQEYELKALIATGKFVQLGGQYYHVDHITKFFKSEKPEPNNKKPEPPQIMIKRG</sequence>
<gene>
    <name evidence="2" type="ORF">MRDARSEY_86</name>
</gene>
<feature type="region of interest" description="Disordered" evidence="1">
    <location>
        <begin position="67"/>
        <end position="87"/>
    </location>
</feature>
<dbReference type="Proteomes" id="UP000827753">
    <property type="component" value="Segment"/>
</dbReference>
<name>A0AAE8YPK6_9CAUD</name>
<accession>A0AAE8YPK6</accession>
<feature type="compositionally biased region" description="Basic and acidic residues" evidence="1">
    <location>
        <begin position="67"/>
        <end position="78"/>
    </location>
</feature>
<evidence type="ECO:0000313" key="2">
    <source>
        <dbReference type="EMBL" id="UGO47918.1"/>
    </source>
</evidence>
<evidence type="ECO:0000313" key="3">
    <source>
        <dbReference type="Proteomes" id="UP000827753"/>
    </source>
</evidence>
<keyword evidence="3" id="KW-1185">Reference proteome</keyword>
<protein>
    <submittedName>
        <fullName evidence="2">Uncharacterized protein</fullName>
    </submittedName>
</protein>
<dbReference type="EMBL" id="OK499987">
    <property type="protein sequence ID" value="UGO47918.1"/>
    <property type="molecule type" value="Genomic_DNA"/>
</dbReference>
<evidence type="ECO:0000256" key="1">
    <source>
        <dbReference type="SAM" id="MobiDB-lite"/>
    </source>
</evidence>